<evidence type="ECO:0000256" key="2">
    <source>
        <dbReference type="ARBA" id="ARBA00022475"/>
    </source>
</evidence>
<feature type="transmembrane region" description="Helical" evidence="6">
    <location>
        <begin position="153"/>
        <end position="173"/>
    </location>
</feature>
<evidence type="ECO:0000313" key="8">
    <source>
        <dbReference type="Proteomes" id="UP000016505"/>
    </source>
</evidence>
<evidence type="ECO:0000313" key="7">
    <source>
        <dbReference type="EMBL" id="ATC85296.1"/>
    </source>
</evidence>
<feature type="transmembrane region" description="Helical" evidence="6">
    <location>
        <begin position="91"/>
        <end position="114"/>
    </location>
</feature>
<evidence type="ECO:0000256" key="1">
    <source>
        <dbReference type="ARBA" id="ARBA00004651"/>
    </source>
</evidence>
<feature type="transmembrane region" description="Helical" evidence="6">
    <location>
        <begin position="126"/>
        <end position="146"/>
    </location>
</feature>
<reference evidence="7 8" key="1">
    <citation type="journal article" date="2012" name="J. Bacteriol.">
        <title>Genome sequences of type strains of seven species of the marine bacterium Pseudoalteromonas.</title>
        <authorList>
            <person name="Xie B.B."/>
            <person name="Shu Y.L."/>
            <person name="Qin Q.L."/>
            <person name="Rong J.C."/>
            <person name="Zhang X.Y."/>
            <person name="Chen X.L."/>
            <person name="Shi M."/>
            <person name="He H.L."/>
            <person name="Zhou B.C."/>
            <person name="Zhang Y.Z."/>
        </authorList>
    </citation>
    <scope>NUCLEOTIDE SEQUENCE [LARGE SCALE GENOMIC DNA]</scope>
    <source>
        <strain evidence="7 8">A 37-1-2</strain>
    </source>
</reference>
<feature type="transmembrane region" description="Helical" evidence="6">
    <location>
        <begin position="52"/>
        <end position="70"/>
    </location>
</feature>
<evidence type="ECO:0000256" key="4">
    <source>
        <dbReference type="ARBA" id="ARBA00022989"/>
    </source>
</evidence>
<organism evidence="7 8">
    <name type="scientific">Pseudoalteromonas arctica A 37-1-2</name>
    <dbReference type="NCBI Taxonomy" id="1117313"/>
    <lineage>
        <taxon>Bacteria</taxon>
        <taxon>Pseudomonadati</taxon>
        <taxon>Pseudomonadota</taxon>
        <taxon>Gammaproteobacteria</taxon>
        <taxon>Alteromonadales</taxon>
        <taxon>Pseudoalteromonadaceae</taxon>
        <taxon>Pseudoalteromonas</taxon>
    </lineage>
</organism>
<keyword evidence="3 6" id="KW-0812">Transmembrane</keyword>
<dbReference type="InterPro" id="IPR050833">
    <property type="entry name" value="Poly_Biosynth_Transport"/>
</dbReference>
<accession>A0A290RYV4</accession>
<protein>
    <submittedName>
        <fullName evidence="7">Polysaccharide transporter, PST family</fullName>
    </submittedName>
</protein>
<dbReference type="PANTHER" id="PTHR30250:SF11">
    <property type="entry name" value="O-ANTIGEN TRANSPORTER-RELATED"/>
    <property type="match status" value="1"/>
</dbReference>
<proteinExistence type="predicted"/>
<dbReference type="OrthoDB" id="103403at2"/>
<keyword evidence="2" id="KW-1003">Cell membrane</keyword>
<evidence type="ECO:0000256" key="3">
    <source>
        <dbReference type="ARBA" id="ARBA00022692"/>
    </source>
</evidence>
<gene>
    <name evidence="7" type="ORF">PARC_a0577</name>
</gene>
<feature type="transmembrane region" description="Helical" evidence="6">
    <location>
        <begin position="179"/>
        <end position="200"/>
    </location>
</feature>
<dbReference type="RefSeq" id="WP_010554156.1">
    <property type="nucleotide sequence ID" value="NZ_CP011025.1"/>
</dbReference>
<dbReference type="InterPro" id="IPR002797">
    <property type="entry name" value="Polysacc_synth"/>
</dbReference>
<evidence type="ECO:0000256" key="6">
    <source>
        <dbReference type="SAM" id="Phobius"/>
    </source>
</evidence>
<dbReference type="Proteomes" id="UP000016505">
    <property type="component" value="Chromosome I"/>
</dbReference>
<dbReference type="Pfam" id="PF01943">
    <property type="entry name" value="Polysacc_synt"/>
    <property type="match status" value="1"/>
</dbReference>
<dbReference type="GO" id="GO:0005886">
    <property type="term" value="C:plasma membrane"/>
    <property type="evidence" value="ECO:0007669"/>
    <property type="project" value="UniProtKB-SubCell"/>
</dbReference>
<feature type="transmembrane region" description="Helical" evidence="6">
    <location>
        <begin position="294"/>
        <end position="318"/>
    </location>
</feature>
<feature type="transmembrane region" description="Helical" evidence="6">
    <location>
        <begin position="20"/>
        <end position="46"/>
    </location>
</feature>
<dbReference type="AlphaFoldDB" id="A0A290RYV4"/>
<dbReference type="PANTHER" id="PTHR30250">
    <property type="entry name" value="PST FAMILY PREDICTED COLANIC ACID TRANSPORTER"/>
    <property type="match status" value="1"/>
</dbReference>
<sequence length="411" mass="47163">MRLISLLKTKDGKVLIENFLSLSVLQIVTMLLPLITLPYVLCVLGYENYGLIALATALIIYFQAIVDYSFKVTAVRDVATHRNSPNKLNLIYSRVMIIKLAFLLLSLATIMLIVSLYPPFYKEKELFLYASLSLVGFALFPEWFFQGIEKMKYITLINVVIKIFFTLSIFIFIKEKGDYAFYSLLASAGVLFSGVIGQWILYKKYKIKFIAPPLKSIKKIIIKNFPIFINQFVPNLYNNSTSLLLGLFVNIETLGIYSAIRIIIDLCVMLLSIVSRVFFPFINRKKDAFKMYRNLMFILVTFGLLILFASSNLIFWYLNLNHPLALPTFLLMGLSILGFVAYDIYGLNYFIIKRQDKLVMKNTIFCSLIAFAFSLPLIYFYGIIGASLTLVIGRFLMGGTLMYQYVKVKKY</sequence>
<feature type="transmembrane region" description="Helical" evidence="6">
    <location>
        <begin position="257"/>
        <end position="282"/>
    </location>
</feature>
<keyword evidence="5 6" id="KW-0472">Membrane</keyword>
<name>A0A290RYV4_9GAMM</name>
<feature type="transmembrane region" description="Helical" evidence="6">
    <location>
        <begin position="363"/>
        <end position="382"/>
    </location>
</feature>
<dbReference type="KEGG" id="part:PARC_a0577"/>
<feature type="transmembrane region" description="Helical" evidence="6">
    <location>
        <begin position="324"/>
        <end position="351"/>
    </location>
</feature>
<dbReference type="EMBL" id="CP011025">
    <property type="protein sequence ID" value="ATC85296.1"/>
    <property type="molecule type" value="Genomic_DNA"/>
</dbReference>
<evidence type="ECO:0000256" key="5">
    <source>
        <dbReference type="ARBA" id="ARBA00023136"/>
    </source>
</evidence>
<comment type="subcellular location">
    <subcellularLocation>
        <location evidence="1">Cell membrane</location>
        <topology evidence="1">Multi-pass membrane protein</topology>
    </subcellularLocation>
</comment>
<keyword evidence="4 6" id="KW-1133">Transmembrane helix</keyword>